<comment type="caution">
    <text evidence="1">The sequence shown here is derived from an EMBL/GenBank/DDBJ whole genome shotgun (WGS) entry which is preliminary data.</text>
</comment>
<dbReference type="EMBL" id="AJSR01000375">
    <property type="protein sequence ID" value="EKM33255.1"/>
    <property type="molecule type" value="Genomic_DNA"/>
</dbReference>
<sequence>MKTLDLPSLILSQAPFALIQVDISIALDNHRTLTTSPSLFCLGY</sequence>
<reference evidence="1 2" key="1">
    <citation type="submission" date="2012-10" db="EMBL/GenBank/DDBJ databases">
        <title>Genome sequence of Vibrio Cholerae HENC-02.</title>
        <authorList>
            <person name="Eppinger M."/>
            <person name="Hasan N.A."/>
            <person name="Sengamalay N."/>
            <person name="Hine E."/>
            <person name="Su Q."/>
            <person name="Daugherty S.C."/>
            <person name="Young S."/>
            <person name="Sadzewicz L."/>
            <person name="Tallon L."/>
            <person name="Cebula T.A."/>
            <person name="Ravel J."/>
            <person name="Colwell R.R."/>
        </authorList>
    </citation>
    <scope>NUCLEOTIDE SEQUENCE [LARGE SCALE GENOMIC DNA]</scope>
    <source>
        <strain evidence="1 2">HENC-02</strain>
    </source>
</reference>
<name>A0A454D3Q1_VIBHA</name>
<organism evidence="1 2">
    <name type="scientific">Vibrio harveyi</name>
    <name type="common">Beneckea harveyi</name>
    <dbReference type="NCBI Taxonomy" id="669"/>
    <lineage>
        <taxon>Bacteria</taxon>
        <taxon>Pseudomonadati</taxon>
        <taxon>Pseudomonadota</taxon>
        <taxon>Gammaproteobacteria</taxon>
        <taxon>Vibrionales</taxon>
        <taxon>Vibrionaceae</taxon>
        <taxon>Vibrio</taxon>
    </lineage>
</organism>
<protein>
    <submittedName>
        <fullName evidence="1">Uncharacterized protein</fullName>
    </submittedName>
</protein>
<gene>
    <name evidence="1" type="ORF">VCHENC02_1266</name>
</gene>
<evidence type="ECO:0000313" key="1">
    <source>
        <dbReference type="EMBL" id="EKM33255.1"/>
    </source>
</evidence>
<accession>A0A454D3Q1</accession>
<evidence type="ECO:0000313" key="2">
    <source>
        <dbReference type="Proteomes" id="UP000008367"/>
    </source>
</evidence>
<dbReference type="AlphaFoldDB" id="A0A454D3Q1"/>
<dbReference type="Proteomes" id="UP000008367">
    <property type="component" value="Unassembled WGS sequence"/>
</dbReference>
<proteinExistence type="predicted"/>